<evidence type="ECO:0000259" key="8">
    <source>
        <dbReference type="Pfam" id="PF06394"/>
    </source>
</evidence>
<evidence type="ECO:0000256" key="1">
    <source>
        <dbReference type="ARBA" id="ARBA00004613"/>
    </source>
</evidence>
<evidence type="ECO:0000313" key="9">
    <source>
        <dbReference type="EMBL" id="CAJ0604826.1"/>
    </source>
</evidence>
<proteinExistence type="inferred from homology"/>
<keyword evidence="4 7" id="KW-0732">Signal</keyword>
<dbReference type="Proteomes" id="UP001176961">
    <property type="component" value="Unassembled WGS sequence"/>
</dbReference>
<evidence type="ECO:0000313" key="10">
    <source>
        <dbReference type="Proteomes" id="UP001176961"/>
    </source>
</evidence>
<gene>
    <name evidence="9" type="ORF">CYNAS_LOCUS16809</name>
</gene>
<evidence type="ECO:0000256" key="7">
    <source>
        <dbReference type="SAM" id="SignalP"/>
    </source>
</evidence>
<evidence type="ECO:0000256" key="3">
    <source>
        <dbReference type="ARBA" id="ARBA00022525"/>
    </source>
</evidence>
<sequence length="391" mass="43968">MVTAKIFGLFYVLFATAIALKANYGYIGPACAVADGQLYIHGEPQRDLSASEQEAFRLYQRDLSIYLELKKKFRILEPPKMPAFCGQLTDAAELVLDGCIVREGKVYMNSNLVRLLTGDEEEKIDNIMNSWSTRMRKMKDSPGPGLSPLRDISMFLDRILKVSPAVTKRFDPWFEQSPLISGKAAHPGYDITTNQTSIETTTTGMPQKTLKPSGLVRRRSKNRWDAKFIRSAPPISTPIFSRKENIPKSFELTKGAPPISPILPQEQDFPKSEIPSPSPERIKSTGQTLLQLLTKTLTDPELMRTLRELEQIPAASLARPRISSAVNNYYDKDGSTTQEPEFLPNPMIQWFAKTTKGPERNPEPTVLPNEICTAHMKPPSAESKRRRTLPF</sequence>
<dbReference type="PANTHER" id="PTHR37969">
    <property type="entry name" value="PROTEIN CBG07421-RELATED"/>
    <property type="match status" value="1"/>
</dbReference>
<comment type="caution">
    <text evidence="9">The sequence shown here is derived from an EMBL/GenBank/DDBJ whole genome shotgun (WGS) entry which is preliminary data.</text>
</comment>
<feature type="domain" description="Pepsin inhibitor-3-like repeated" evidence="8">
    <location>
        <begin position="78"/>
        <end position="123"/>
    </location>
</feature>
<feature type="region of interest" description="Disordered" evidence="6">
    <location>
        <begin position="254"/>
        <end position="282"/>
    </location>
</feature>
<dbReference type="SUPFAM" id="SSF55149">
    <property type="entry name" value="Pepsin inhibitor-3"/>
    <property type="match status" value="1"/>
</dbReference>
<dbReference type="InterPro" id="IPR010480">
    <property type="entry name" value="Pepsin-I3"/>
</dbReference>
<keyword evidence="10" id="KW-1185">Reference proteome</keyword>
<feature type="chain" id="PRO_5041270289" description="Pepsin inhibitor-3-like repeated domain-containing protein" evidence="7">
    <location>
        <begin position="20"/>
        <end position="391"/>
    </location>
</feature>
<reference evidence="9" key="1">
    <citation type="submission" date="2023-07" db="EMBL/GenBank/DDBJ databases">
        <authorList>
            <consortium name="CYATHOMIX"/>
        </authorList>
    </citation>
    <scope>NUCLEOTIDE SEQUENCE</scope>
    <source>
        <strain evidence="9">N/A</strain>
    </source>
</reference>
<dbReference type="InterPro" id="IPR051901">
    <property type="entry name" value="Protease_Inhibitor_I33"/>
</dbReference>
<name>A0AA36H6T4_CYLNA</name>
<dbReference type="InterPro" id="IPR038412">
    <property type="entry name" value="Pepsin-I3_sf"/>
</dbReference>
<dbReference type="PANTHER" id="PTHR37969:SF3">
    <property type="entry name" value="PROTEIN CBG13131"/>
    <property type="match status" value="1"/>
</dbReference>
<dbReference type="Pfam" id="PF06394">
    <property type="entry name" value="Pepsin-I3"/>
    <property type="match status" value="1"/>
</dbReference>
<dbReference type="AlphaFoldDB" id="A0AA36H6T4"/>
<dbReference type="EMBL" id="CATQJL010000316">
    <property type="protein sequence ID" value="CAJ0604826.1"/>
    <property type="molecule type" value="Genomic_DNA"/>
</dbReference>
<feature type="signal peptide" evidence="7">
    <location>
        <begin position="1"/>
        <end position="19"/>
    </location>
</feature>
<keyword evidence="3" id="KW-0964">Secreted</keyword>
<protein>
    <recommendedName>
        <fullName evidence="8">Pepsin inhibitor-3-like repeated domain-containing protein</fullName>
    </recommendedName>
</protein>
<evidence type="ECO:0000256" key="6">
    <source>
        <dbReference type="SAM" id="MobiDB-lite"/>
    </source>
</evidence>
<organism evidence="9 10">
    <name type="scientific">Cylicocyclus nassatus</name>
    <name type="common">Nematode worm</name>
    <dbReference type="NCBI Taxonomy" id="53992"/>
    <lineage>
        <taxon>Eukaryota</taxon>
        <taxon>Metazoa</taxon>
        <taxon>Ecdysozoa</taxon>
        <taxon>Nematoda</taxon>
        <taxon>Chromadorea</taxon>
        <taxon>Rhabditida</taxon>
        <taxon>Rhabditina</taxon>
        <taxon>Rhabditomorpha</taxon>
        <taxon>Strongyloidea</taxon>
        <taxon>Strongylidae</taxon>
        <taxon>Cylicocyclus</taxon>
    </lineage>
</organism>
<comment type="similarity">
    <text evidence="2">Belongs to the protease inhibitor I33 family.</text>
</comment>
<comment type="subcellular location">
    <subcellularLocation>
        <location evidence="1">Secreted</location>
    </subcellularLocation>
</comment>
<evidence type="ECO:0000256" key="2">
    <source>
        <dbReference type="ARBA" id="ARBA00008019"/>
    </source>
</evidence>
<evidence type="ECO:0000256" key="4">
    <source>
        <dbReference type="ARBA" id="ARBA00022729"/>
    </source>
</evidence>
<dbReference type="GO" id="GO:0005576">
    <property type="term" value="C:extracellular region"/>
    <property type="evidence" value="ECO:0007669"/>
    <property type="project" value="UniProtKB-SubCell"/>
</dbReference>
<accession>A0AA36H6T4</accession>
<evidence type="ECO:0000256" key="5">
    <source>
        <dbReference type="ARBA" id="ARBA00023157"/>
    </source>
</evidence>
<dbReference type="Gene3D" id="3.30.1120.50">
    <property type="entry name" value="Pepsin inhibitor-3"/>
    <property type="match status" value="2"/>
</dbReference>
<keyword evidence="5" id="KW-1015">Disulfide bond</keyword>